<reference evidence="1 2" key="1">
    <citation type="journal article" date="2022" name="New Phytol.">
        <title>Ecological generalism drives hyperdiversity of secondary metabolite gene clusters in xylarialean endophytes.</title>
        <authorList>
            <person name="Franco M.E.E."/>
            <person name="Wisecaver J.H."/>
            <person name="Arnold A.E."/>
            <person name="Ju Y.M."/>
            <person name="Slot J.C."/>
            <person name="Ahrendt S."/>
            <person name="Moore L.P."/>
            <person name="Eastman K.E."/>
            <person name="Scott K."/>
            <person name="Konkel Z."/>
            <person name="Mondo S.J."/>
            <person name="Kuo A."/>
            <person name="Hayes R.D."/>
            <person name="Haridas S."/>
            <person name="Andreopoulos B."/>
            <person name="Riley R."/>
            <person name="LaButti K."/>
            <person name="Pangilinan J."/>
            <person name="Lipzen A."/>
            <person name="Amirebrahimi M."/>
            <person name="Yan J."/>
            <person name="Adam C."/>
            <person name="Keymanesh K."/>
            <person name="Ng V."/>
            <person name="Louie K."/>
            <person name="Northen T."/>
            <person name="Drula E."/>
            <person name="Henrissat B."/>
            <person name="Hsieh H.M."/>
            <person name="Youens-Clark K."/>
            <person name="Lutzoni F."/>
            <person name="Miadlikowska J."/>
            <person name="Eastwood D.C."/>
            <person name="Hamelin R.C."/>
            <person name="Grigoriev I.V."/>
            <person name="U'Ren J.M."/>
        </authorList>
    </citation>
    <scope>NUCLEOTIDE SEQUENCE [LARGE SCALE GENOMIC DNA]</scope>
    <source>
        <strain evidence="1 2">ER1909</strain>
    </source>
</reference>
<comment type="caution">
    <text evidence="1">The sequence shown here is derived from an EMBL/GenBank/DDBJ whole genome shotgun (WGS) entry which is preliminary data.</text>
</comment>
<gene>
    <name evidence="1" type="ORF">F4821DRAFT_229934</name>
</gene>
<accession>A0ACC0DCS5</accession>
<dbReference type="EMBL" id="MU394292">
    <property type="protein sequence ID" value="KAI6090205.1"/>
    <property type="molecule type" value="Genomic_DNA"/>
</dbReference>
<name>A0ACC0DCS5_9PEZI</name>
<sequence length="525" mass="58758">MVGIPKSNRCEFCRWRKTKCDEAWPTCGSCRKAGKECSGPANRVKFVNNGRHTRENREKNSVARDISDEGLVDGVPDSGSTISLLNIRNRTTSSGATFSKLRICAQKSAVPSKVPSSPADLLAGKVALYLKCSEGTGYSLSMFLCTLAYAPPLLQSNEALFDATNLLLSTWQKLRRGTRSEDLFDLASYSRALRSLQRVLNDPHEHKSSSTLAAAIYLQTSEFLFDGAENSNHISHSNGIYTLIMARGPPKPGDNFGCHLILDSFAFLFRLLLLGDIDNFFVRPEWQNALNSLFLQYKGKISVIMEMSKLVIYATMAAEATKRFSRIRHIAPELQDAYELEEVAALIDDVDSKFRNLDESTIPPLLQANKIYEEEDLESPLGTSYMFPSPIVSLCFANIAAFRIVINRLKQELNAIRELDDPNLEVECMEWCMRIWKTCRYSQTLKPLCAVSFNSPICVSYVTAPPAVRSYLFATVEGSDDYRAHSAMKWSESIIYAQYYVLLGRLPIRSLRGGEGEKAIFGTDQ</sequence>
<keyword evidence="2" id="KW-1185">Reference proteome</keyword>
<evidence type="ECO:0000313" key="2">
    <source>
        <dbReference type="Proteomes" id="UP001497680"/>
    </source>
</evidence>
<protein>
    <submittedName>
        <fullName evidence="1">Uncharacterized protein</fullName>
    </submittedName>
</protein>
<dbReference type="Proteomes" id="UP001497680">
    <property type="component" value="Unassembled WGS sequence"/>
</dbReference>
<organism evidence="1 2">
    <name type="scientific">Hypoxylon rubiginosum</name>
    <dbReference type="NCBI Taxonomy" id="110542"/>
    <lineage>
        <taxon>Eukaryota</taxon>
        <taxon>Fungi</taxon>
        <taxon>Dikarya</taxon>
        <taxon>Ascomycota</taxon>
        <taxon>Pezizomycotina</taxon>
        <taxon>Sordariomycetes</taxon>
        <taxon>Xylariomycetidae</taxon>
        <taxon>Xylariales</taxon>
        <taxon>Hypoxylaceae</taxon>
        <taxon>Hypoxylon</taxon>
    </lineage>
</organism>
<evidence type="ECO:0000313" key="1">
    <source>
        <dbReference type="EMBL" id="KAI6090205.1"/>
    </source>
</evidence>
<proteinExistence type="predicted"/>